<reference evidence="9 10" key="1">
    <citation type="journal article" date="2016" name="Nat. Commun.">
        <title>Thousands of microbial genomes shed light on interconnected biogeochemical processes in an aquifer system.</title>
        <authorList>
            <person name="Anantharaman K."/>
            <person name="Brown C.T."/>
            <person name="Hug L.A."/>
            <person name="Sharon I."/>
            <person name="Castelle C.J."/>
            <person name="Probst A.J."/>
            <person name="Thomas B.C."/>
            <person name="Singh A."/>
            <person name="Wilkins M.J."/>
            <person name="Karaoz U."/>
            <person name="Brodie E.L."/>
            <person name="Williams K.H."/>
            <person name="Hubbard S.S."/>
            <person name="Banfield J.F."/>
        </authorList>
    </citation>
    <scope>NUCLEOTIDE SEQUENCE [LARGE SCALE GENOMIC DNA]</scope>
</reference>
<dbReference type="NCBIfam" id="NF001986">
    <property type="entry name" value="PRK00779.1"/>
    <property type="match status" value="1"/>
</dbReference>
<dbReference type="InterPro" id="IPR006131">
    <property type="entry name" value="Asp_carbamoyltransf_Asp/Orn-bd"/>
</dbReference>
<dbReference type="InterPro" id="IPR024904">
    <property type="entry name" value="OTCase_ArgI"/>
</dbReference>
<feature type="binding site" evidence="6">
    <location>
        <position position="294"/>
    </location>
    <ligand>
        <name>carbamoyl phosphate</name>
        <dbReference type="ChEBI" id="CHEBI:58228"/>
    </ligand>
</feature>
<dbReference type="Gene3D" id="3.40.50.1370">
    <property type="entry name" value="Aspartate/ornithine carbamoyltransferase"/>
    <property type="match status" value="2"/>
</dbReference>
<dbReference type="PANTHER" id="PTHR45753">
    <property type="entry name" value="ORNITHINE CARBAMOYLTRANSFERASE, MITOCHONDRIAL"/>
    <property type="match status" value="1"/>
</dbReference>
<comment type="caution">
    <text evidence="9">The sequence shown here is derived from an EMBL/GenBank/DDBJ whole genome shotgun (WGS) entry which is preliminary data.</text>
</comment>
<dbReference type="AlphaFoldDB" id="A0A1F8BM35"/>
<dbReference type="InterPro" id="IPR002292">
    <property type="entry name" value="Orn/put_carbamltrans"/>
</dbReference>
<dbReference type="Pfam" id="PF00185">
    <property type="entry name" value="OTCace"/>
    <property type="match status" value="1"/>
</dbReference>
<evidence type="ECO:0000313" key="9">
    <source>
        <dbReference type="EMBL" id="OGM65134.1"/>
    </source>
</evidence>
<dbReference type="SUPFAM" id="SSF53671">
    <property type="entry name" value="Aspartate/ornithine carbamoyltransferase"/>
    <property type="match status" value="1"/>
</dbReference>
<organism evidence="9 10">
    <name type="scientific">Candidatus Woesebacteria bacterium RIFCSPLOWO2_01_FULL_39_25</name>
    <dbReference type="NCBI Taxonomy" id="1802521"/>
    <lineage>
        <taxon>Bacteria</taxon>
        <taxon>Candidatus Woeseibacteriota</taxon>
    </lineage>
</organism>
<dbReference type="Pfam" id="PF02729">
    <property type="entry name" value="OTCace_N"/>
    <property type="match status" value="1"/>
</dbReference>
<evidence type="ECO:0000256" key="4">
    <source>
        <dbReference type="ARBA" id="ARBA00022679"/>
    </source>
</evidence>
<dbReference type="InterPro" id="IPR036901">
    <property type="entry name" value="Asp/Orn_carbamoylTrfase_sf"/>
</dbReference>
<evidence type="ECO:0000256" key="1">
    <source>
        <dbReference type="ARBA" id="ARBA00004975"/>
    </source>
</evidence>
<dbReference type="Proteomes" id="UP000176725">
    <property type="component" value="Unassembled WGS sequence"/>
</dbReference>
<evidence type="ECO:0000256" key="3">
    <source>
        <dbReference type="ARBA" id="ARBA00013007"/>
    </source>
</evidence>
<dbReference type="PANTHER" id="PTHR45753:SF3">
    <property type="entry name" value="ORNITHINE TRANSCARBAMYLASE, MITOCHONDRIAL"/>
    <property type="match status" value="1"/>
</dbReference>
<dbReference type="InterPro" id="IPR006132">
    <property type="entry name" value="Asp/Orn_carbamoyltranf_P-bd"/>
</dbReference>
<comment type="similarity">
    <text evidence="2 6">Belongs to the aspartate/ornithine carbamoyltransferase superfamily. OTCase family.</text>
</comment>
<feature type="binding site" evidence="6">
    <location>
        <position position="226"/>
    </location>
    <ligand>
        <name>L-ornithine</name>
        <dbReference type="ChEBI" id="CHEBI:46911"/>
    </ligand>
</feature>
<dbReference type="STRING" id="1802521.A2893_04615"/>
<evidence type="ECO:0000256" key="5">
    <source>
        <dbReference type="ARBA" id="ARBA00048772"/>
    </source>
</evidence>
<dbReference type="GO" id="GO:0019240">
    <property type="term" value="P:citrulline biosynthetic process"/>
    <property type="evidence" value="ECO:0007669"/>
    <property type="project" value="TreeGrafter"/>
</dbReference>
<dbReference type="HAMAP" id="MF_01109">
    <property type="entry name" value="OTCase"/>
    <property type="match status" value="1"/>
</dbReference>
<dbReference type="GO" id="GO:0042450">
    <property type="term" value="P:L-arginine biosynthetic process via ornithine"/>
    <property type="evidence" value="ECO:0007669"/>
    <property type="project" value="UniProtKB-UniRule"/>
</dbReference>
<comment type="subcellular location">
    <subcellularLocation>
        <location evidence="6">Cytoplasm</location>
    </subcellularLocation>
</comment>
<feature type="domain" description="Aspartate/ornithine carbamoyltransferase Asp/Orn-binding" evidence="7">
    <location>
        <begin position="149"/>
        <end position="304"/>
    </location>
</feature>
<evidence type="ECO:0000256" key="2">
    <source>
        <dbReference type="ARBA" id="ARBA00007805"/>
    </source>
</evidence>
<comment type="caution">
    <text evidence="6">Lacks conserved residue(s) required for the propagation of feature annotation.</text>
</comment>
<evidence type="ECO:0000256" key="6">
    <source>
        <dbReference type="HAMAP-Rule" id="MF_01109"/>
    </source>
</evidence>
<accession>A0A1F8BM35</accession>
<keyword evidence="4 6" id="KW-0808">Transferase</keyword>
<dbReference type="InterPro" id="IPR006130">
    <property type="entry name" value="Asp/Orn_carbamoylTrfase"/>
</dbReference>
<dbReference type="FunFam" id="3.40.50.1370:FF:000008">
    <property type="entry name" value="Ornithine carbamoyltransferase"/>
    <property type="match status" value="1"/>
</dbReference>
<feature type="binding site" evidence="6">
    <location>
        <begin position="130"/>
        <end position="133"/>
    </location>
    <ligand>
        <name>carbamoyl phosphate</name>
        <dbReference type="ChEBI" id="CHEBI:58228"/>
    </ligand>
</feature>
<evidence type="ECO:0000259" key="7">
    <source>
        <dbReference type="Pfam" id="PF00185"/>
    </source>
</evidence>
<gene>
    <name evidence="9" type="ORF">A2893_04615</name>
</gene>
<feature type="binding site" evidence="6">
    <location>
        <position position="162"/>
    </location>
    <ligand>
        <name>L-ornithine</name>
        <dbReference type="ChEBI" id="CHEBI:46911"/>
    </ligand>
</feature>
<dbReference type="GO" id="GO:0004585">
    <property type="term" value="F:ornithine carbamoyltransferase activity"/>
    <property type="evidence" value="ECO:0007669"/>
    <property type="project" value="UniProtKB-UniRule"/>
</dbReference>
<evidence type="ECO:0000259" key="8">
    <source>
        <dbReference type="Pfam" id="PF02729"/>
    </source>
</evidence>
<dbReference type="GO" id="GO:0005737">
    <property type="term" value="C:cytoplasm"/>
    <property type="evidence" value="ECO:0007669"/>
    <property type="project" value="UniProtKB-SubCell"/>
</dbReference>
<comment type="catalytic activity">
    <reaction evidence="5 6">
        <text>carbamoyl phosphate + L-ornithine = L-citrulline + phosphate + H(+)</text>
        <dbReference type="Rhea" id="RHEA:19513"/>
        <dbReference type="ChEBI" id="CHEBI:15378"/>
        <dbReference type="ChEBI" id="CHEBI:43474"/>
        <dbReference type="ChEBI" id="CHEBI:46911"/>
        <dbReference type="ChEBI" id="CHEBI:57743"/>
        <dbReference type="ChEBI" id="CHEBI:58228"/>
        <dbReference type="EC" id="2.1.3.3"/>
    </reaction>
</comment>
<feature type="binding site" evidence="6">
    <location>
        <position position="103"/>
    </location>
    <ligand>
        <name>carbamoyl phosphate</name>
        <dbReference type="ChEBI" id="CHEBI:58228"/>
    </ligand>
</feature>
<dbReference type="PRINTS" id="PR00100">
    <property type="entry name" value="AOTCASE"/>
</dbReference>
<sequence>MKHFVSITDLTKKEINLVLQISSSLKRQLKKKGSNKDYLKNKVLGMIFEKPSLRTRVSFEAGMTQMGGHAIYLAPGDIDLGKREPVKDVSQVLSRMVDIIMARTFLHTTIEELAKYSSVPVINALSEQEHPCQILADLLTIKEKKGKLKGIKLAFVGDGENNVTHSLALASAIFGMDFRVATPPGFEMQSIILEKAKAIASKSGGLIIETDKPEEAVKGVDIVYTDTWVSMGDESEKDKRIKAFKGYQVNTRLMNFAKKDAIFMHDMPAYRGYEVSEEVIEGKQSIIINQAENRLHVQKGLICFLLRTTINTS</sequence>
<feature type="binding site" evidence="6">
    <location>
        <begin position="230"/>
        <end position="231"/>
    </location>
    <ligand>
        <name>L-ornithine</name>
        <dbReference type="ChEBI" id="CHEBI:46911"/>
    </ligand>
</feature>
<proteinExistence type="inferred from homology"/>
<protein>
    <recommendedName>
        <fullName evidence="3 6">Ornithine carbamoyltransferase</fullName>
        <shortName evidence="6">OTCase</shortName>
        <ecNumber evidence="3 6">2.1.3.3</ecNumber>
    </recommendedName>
</protein>
<keyword evidence="6" id="KW-0963">Cytoplasm</keyword>
<dbReference type="EC" id="2.1.3.3" evidence="3 6"/>
<dbReference type="EMBL" id="MGHH01000007">
    <property type="protein sequence ID" value="OGM65134.1"/>
    <property type="molecule type" value="Genomic_DNA"/>
</dbReference>
<name>A0A1F8BM35_9BACT</name>
<dbReference type="NCBIfam" id="TIGR00658">
    <property type="entry name" value="orni_carb_tr"/>
    <property type="match status" value="1"/>
</dbReference>
<feature type="domain" description="Aspartate/ornithine carbamoyltransferase carbamoyl-P binding" evidence="8">
    <location>
        <begin position="2"/>
        <end position="143"/>
    </location>
</feature>
<dbReference type="PRINTS" id="PR00102">
    <property type="entry name" value="OTCASE"/>
</dbReference>
<comment type="pathway">
    <text evidence="1">Amino-acid biosynthesis; L-arginine biosynthesis; L-arginine from L-ornithine and carbamoyl phosphate: step 1/3.</text>
</comment>
<dbReference type="GO" id="GO:0016597">
    <property type="term" value="F:amino acid binding"/>
    <property type="evidence" value="ECO:0007669"/>
    <property type="project" value="InterPro"/>
</dbReference>
<evidence type="ECO:0000313" key="10">
    <source>
        <dbReference type="Proteomes" id="UP000176725"/>
    </source>
</evidence>